<protein>
    <submittedName>
        <fullName evidence="2">EAL domain-containing protein</fullName>
    </submittedName>
</protein>
<dbReference type="CDD" id="cd01948">
    <property type="entry name" value="EAL"/>
    <property type="match status" value="1"/>
</dbReference>
<evidence type="ECO:0000259" key="1">
    <source>
        <dbReference type="PROSITE" id="PS50883"/>
    </source>
</evidence>
<dbReference type="PANTHER" id="PTHR33121">
    <property type="entry name" value="CYCLIC DI-GMP PHOSPHODIESTERASE PDEF"/>
    <property type="match status" value="1"/>
</dbReference>
<dbReference type="PANTHER" id="PTHR33121:SF79">
    <property type="entry name" value="CYCLIC DI-GMP PHOSPHODIESTERASE PDED-RELATED"/>
    <property type="match status" value="1"/>
</dbReference>
<reference evidence="2 3" key="1">
    <citation type="submission" date="2015-08" db="EMBL/GenBank/DDBJ databases">
        <title>Comparative genomics of the Campylobacter concisus group.</title>
        <authorList>
            <person name="Yee E."/>
            <person name="Chapman M.H."/>
            <person name="Huynh S."/>
            <person name="Bono J.L."/>
            <person name="On S.L."/>
            <person name="St Leger J."/>
            <person name="Foster G."/>
            <person name="Parker C.T."/>
            <person name="Miller W.G."/>
        </authorList>
    </citation>
    <scope>NUCLEOTIDE SEQUENCE [LARGE SCALE GENOMIC DNA]</scope>
    <source>
        <strain evidence="2 3">RM9337</strain>
    </source>
</reference>
<comment type="caution">
    <text evidence="2">The sequence shown here is derived from an EMBL/GenBank/DDBJ whole genome shotgun (WGS) entry which is preliminary data.</text>
</comment>
<dbReference type="SUPFAM" id="SSF141868">
    <property type="entry name" value="EAL domain-like"/>
    <property type="match status" value="1"/>
</dbReference>
<dbReference type="InterPro" id="IPR050706">
    <property type="entry name" value="Cyclic-di-GMP_PDE-like"/>
</dbReference>
<dbReference type="EMBL" id="LIWG01000006">
    <property type="protein sequence ID" value="MBE3608245.1"/>
    <property type="molecule type" value="Genomic_DNA"/>
</dbReference>
<dbReference type="Gene3D" id="3.20.20.450">
    <property type="entry name" value="EAL domain"/>
    <property type="match status" value="1"/>
</dbReference>
<feature type="domain" description="EAL" evidence="1">
    <location>
        <begin position="1"/>
        <end position="159"/>
    </location>
</feature>
<sequence>MRIFFGINLTIDDVMDGECLSQIKDQFRKHPGIGERLTIELTKNQEINDFDKINLFIDEVRKFGCKVAIDNFGTGYTNFEYLLKIKTDFIKIDGSIIKNIDHDEHARKIVKLMIELAKTLGIQTVAKYVHSSDVSKMVNSIGVDASQGFYFDMPKPLGA</sequence>
<evidence type="ECO:0000313" key="3">
    <source>
        <dbReference type="Proteomes" id="UP000650616"/>
    </source>
</evidence>
<dbReference type="SMART" id="SM00052">
    <property type="entry name" value="EAL"/>
    <property type="match status" value="1"/>
</dbReference>
<dbReference type="InterPro" id="IPR035919">
    <property type="entry name" value="EAL_sf"/>
</dbReference>
<dbReference type="AlphaFoldDB" id="A0AAW3ZY95"/>
<dbReference type="Proteomes" id="UP000650616">
    <property type="component" value="Unassembled WGS sequence"/>
</dbReference>
<proteinExistence type="predicted"/>
<gene>
    <name evidence="2" type="ORF">CCAL9337_05860</name>
</gene>
<dbReference type="PROSITE" id="PS50883">
    <property type="entry name" value="EAL"/>
    <property type="match status" value="1"/>
</dbReference>
<accession>A0AAW3ZY95</accession>
<evidence type="ECO:0000313" key="2">
    <source>
        <dbReference type="EMBL" id="MBE3608245.1"/>
    </source>
</evidence>
<keyword evidence="3" id="KW-1185">Reference proteome</keyword>
<dbReference type="GO" id="GO:0071111">
    <property type="term" value="F:cyclic-guanylate-specific phosphodiesterase activity"/>
    <property type="evidence" value="ECO:0007669"/>
    <property type="project" value="InterPro"/>
</dbReference>
<dbReference type="InterPro" id="IPR001633">
    <property type="entry name" value="EAL_dom"/>
</dbReference>
<dbReference type="Pfam" id="PF00563">
    <property type="entry name" value="EAL"/>
    <property type="match status" value="1"/>
</dbReference>
<name>A0AAW3ZY95_9BACT</name>
<organism evidence="2 3">
    <name type="scientific">Campylobacter californiensis</name>
    <dbReference type="NCBI Taxonomy" id="1032243"/>
    <lineage>
        <taxon>Bacteria</taxon>
        <taxon>Pseudomonadati</taxon>
        <taxon>Campylobacterota</taxon>
        <taxon>Epsilonproteobacteria</taxon>
        <taxon>Campylobacterales</taxon>
        <taxon>Campylobacteraceae</taxon>
        <taxon>Campylobacter</taxon>
    </lineage>
</organism>